<evidence type="ECO:0000313" key="3">
    <source>
        <dbReference type="EMBL" id="PRQ32385.1"/>
    </source>
</evidence>
<comment type="caution">
    <text evidence="3">The sequence shown here is derived from an EMBL/GenBank/DDBJ whole genome shotgun (WGS) entry which is preliminary data.</text>
</comment>
<reference evidence="3 4" key="1">
    <citation type="journal article" date="2018" name="Nat. Genet.">
        <title>The Rosa genome provides new insights in the design of modern roses.</title>
        <authorList>
            <person name="Bendahmane M."/>
        </authorList>
    </citation>
    <scope>NUCLEOTIDE SEQUENCE [LARGE SCALE GENOMIC DNA]</scope>
    <source>
        <strain evidence="4">cv. Old Blush</strain>
    </source>
</reference>
<dbReference type="PANTHER" id="PTHR16290">
    <property type="entry name" value="TRANSCRIPTION FACTOR SMIF DECAPPING ENZYME DCP1"/>
    <property type="match status" value="1"/>
</dbReference>
<dbReference type="GO" id="GO:0000932">
    <property type="term" value="C:P-body"/>
    <property type="evidence" value="ECO:0007669"/>
    <property type="project" value="TreeGrafter"/>
</dbReference>
<dbReference type="AlphaFoldDB" id="A0A2P6QDY5"/>
<dbReference type="GO" id="GO:0003729">
    <property type="term" value="F:mRNA binding"/>
    <property type="evidence" value="ECO:0007669"/>
    <property type="project" value="TreeGrafter"/>
</dbReference>
<dbReference type="InterPro" id="IPR010334">
    <property type="entry name" value="Dcp1"/>
</dbReference>
<name>A0A2P6QDY5_ROSCH</name>
<dbReference type="PANTHER" id="PTHR16290:SF0">
    <property type="entry name" value="DECAPPING PROTEIN 1, ISOFORM A"/>
    <property type="match status" value="1"/>
</dbReference>
<sequence length="236" mass="25539">MSQFVFQNTVNFSFVSILCFPMSRILGAYSKVPQKSTVSTTKSEFEELEAVPSMDVMDGPLEPSSSTASNIADAPDDHAFVNFFSAASHTAVAGRAYQSSTISVPLHQVGFAPSTISNMHISSPPQLSTAPSVPFLDVPESHSNTNLATSLVKPLRHFFAPLFQPAVSLQRPYGASLLQPFPPPAPRPSLTPASFSTSNYGPLISRDKVRDALRLLVQDNQFVDMVHLALLKAHHS</sequence>
<gene>
    <name evidence="3" type="ORF">RchiOBHm_Chr5g0045791</name>
</gene>
<proteinExistence type="predicted"/>
<keyword evidence="2" id="KW-0963">Cytoplasm</keyword>
<keyword evidence="4" id="KW-1185">Reference proteome</keyword>
<dbReference type="EMBL" id="PDCK01000043">
    <property type="protein sequence ID" value="PRQ32385.1"/>
    <property type="molecule type" value="Genomic_DNA"/>
</dbReference>
<protein>
    <submittedName>
        <fullName evidence="3">Putative mRNA-decapping enzyme subunit 1</fullName>
    </submittedName>
</protein>
<evidence type="ECO:0000313" key="4">
    <source>
        <dbReference type="Proteomes" id="UP000238479"/>
    </source>
</evidence>
<evidence type="ECO:0000256" key="1">
    <source>
        <dbReference type="ARBA" id="ARBA00004496"/>
    </source>
</evidence>
<dbReference type="GO" id="GO:0000290">
    <property type="term" value="P:deadenylation-dependent decapping of nuclear-transcribed mRNA"/>
    <property type="evidence" value="ECO:0007669"/>
    <property type="project" value="InterPro"/>
</dbReference>
<evidence type="ECO:0000256" key="2">
    <source>
        <dbReference type="ARBA" id="ARBA00022490"/>
    </source>
</evidence>
<dbReference type="OMA" id="CFPMSRI"/>
<dbReference type="Gramene" id="PRQ32385">
    <property type="protein sequence ID" value="PRQ32385"/>
    <property type="gene ID" value="RchiOBHm_Chr5g0045791"/>
</dbReference>
<accession>A0A2P6QDY5</accession>
<dbReference type="Proteomes" id="UP000238479">
    <property type="component" value="Chromosome 5"/>
</dbReference>
<dbReference type="GO" id="GO:0008047">
    <property type="term" value="F:enzyme activator activity"/>
    <property type="evidence" value="ECO:0007669"/>
    <property type="project" value="InterPro"/>
</dbReference>
<organism evidence="3 4">
    <name type="scientific">Rosa chinensis</name>
    <name type="common">China rose</name>
    <dbReference type="NCBI Taxonomy" id="74649"/>
    <lineage>
        <taxon>Eukaryota</taxon>
        <taxon>Viridiplantae</taxon>
        <taxon>Streptophyta</taxon>
        <taxon>Embryophyta</taxon>
        <taxon>Tracheophyta</taxon>
        <taxon>Spermatophyta</taxon>
        <taxon>Magnoliopsida</taxon>
        <taxon>eudicotyledons</taxon>
        <taxon>Gunneridae</taxon>
        <taxon>Pentapetalae</taxon>
        <taxon>rosids</taxon>
        <taxon>fabids</taxon>
        <taxon>Rosales</taxon>
        <taxon>Rosaceae</taxon>
        <taxon>Rosoideae</taxon>
        <taxon>Rosoideae incertae sedis</taxon>
        <taxon>Rosa</taxon>
    </lineage>
</organism>
<dbReference type="GO" id="GO:0031087">
    <property type="term" value="P:deadenylation-independent decapping of nuclear-transcribed mRNA"/>
    <property type="evidence" value="ECO:0007669"/>
    <property type="project" value="TreeGrafter"/>
</dbReference>
<dbReference type="STRING" id="74649.A0A2P6QDY5"/>
<comment type="subcellular location">
    <subcellularLocation>
        <location evidence="1">Cytoplasm</location>
    </subcellularLocation>
</comment>